<feature type="compositionally biased region" description="Basic and acidic residues" evidence="1">
    <location>
        <begin position="132"/>
        <end position="158"/>
    </location>
</feature>
<feature type="compositionally biased region" description="Low complexity" evidence="1">
    <location>
        <begin position="613"/>
        <end position="631"/>
    </location>
</feature>
<dbReference type="AlphaFoldDB" id="A0A7S0CYJ1"/>
<feature type="compositionally biased region" description="Low complexity" evidence="1">
    <location>
        <begin position="555"/>
        <end position="565"/>
    </location>
</feature>
<feature type="compositionally biased region" description="Basic and acidic residues" evidence="1">
    <location>
        <begin position="632"/>
        <end position="645"/>
    </location>
</feature>
<feature type="compositionally biased region" description="Low complexity" evidence="1">
    <location>
        <begin position="486"/>
        <end position="498"/>
    </location>
</feature>
<dbReference type="PANTHER" id="PTHR36721:SF1">
    <property type="entry name" value="OS04G0446401 PROTEIN"/>
    <property type="match status" value="1"/>
</dbReference>
<name>A0A7S0CYJ1_MICPS</name>
<sequence>MAAEDDAAGAADAQPAKQDWGADEDDNALPPLSNMGWADDDEDELPPLDPAWANLPIPDSPKREKSPAAFKPRDDRGAEPRGSVFSRLGDGGGNAWRRPDAPPDRGGPPDRGPPPSRDPPTSREAPARGRRREPENPHDWHREQMRLQEAERAARGERPTPPVHASNSRNHPQSANAMPAEVVYLSRDAQRAAALKREEDAAWRLARVPLATFHATAEGKPAPFAPSSCREMLNALSEPPFAEGRLAPNARAAFVAVASASKCGEKRTDEQVREVVQGVVAPLHHLLTHGVATPGGAAAGSTGAFIAEQMHTAAVKLLAAALEVLGTGEVTKDAVDNAKGIALVREAVKAKLEGKAGAAGGSGGGGGRPGVDKGAGRGDKNDKTPASGRGGHGKDGPAPTPPKGPDRDRWEKRPAPAPRDDDGPGSGSVGSRRRSVEYSDRRRSLEEKPSPRVSERRADEREPAPRPRVVPKVVIRPSKEDHRQNSAKSSPAPGKSAPQTGKAKNSRSDKKPSGETGDAPSFVSPVPGSGASVFSRLEGTPSPLPAPAEKHHSGSKPPTKSSPAAKPQPTPPPPLKTAVPPPKTASHELPHPKPAVPAPAAKPGKGGGGKGAGASSKGDASKKPGASASSGDEWHALDEELEKAAGKVSKGKGKERARESGKERAGGKAGSAEKHEIPHPKTAPPAAHSIPAPKPSPGTAPAPKPAPPKDELDAVLDEELAKAKKSRRSGGRGRGGK</sequence>
<feature type="compositionally biased region" description="Polar residues" evidence="1">
    <location>
        <begin position="165"/>
        <end position="176"/>
    </location>
</feature>
<proteinExistence type="predicted"/>
<feature type="compositionally biased region" description="Pro residues" evidence="1">
    <location>
        <begin position="566"/>
        <end position="583"/>
    </location>
</feature>
<feature type="region of interest" description="Disordered" evidence="1">
    <location>
        <begin position="1"/>
        <end position="176"/>
    </location>
</feature>
<evidence type="ECO:0000313" key="2">
    <source>
        <dbReference type="EMBL" id="CAD8435879.1"/>
    </source>
</evidence>
<feature type="compositionally biased region" description="Basic and acidic residues" evidence="1">
    <location>
        <begin position="434"/>
        <end position="465"/>
    </location>
</feature>
<organism evidence="2">
    <name type="scientific">Micromonas pusilla</name>
    <name type="common">Picoplanktonic green alga</name>
    <name type="synonym">Chromulina pusilla</name>
    <dbReference type="NCBI Taxonomy" id="38833"/>
    <lineage>
        <taxon>Eukaryota</taxon>
        <taxon>Viridiplantae</taxon>
        <taxon>Chlorophyta</taxon>
        <taxon>Mamiellophyceae</taxon>
        <taxon>Mamiellales</taxon>
        <taxon>Mamiellaceae</taxon>
        <taxon>Micromonas</taxon>
    </lineage>
</organism>
<feature type="compositionally biased region" description="Basic and acidic residues" evidence="1">
    <location>
        <begin position="404"/>
        <end position="422"/>
    </location>
</feature>
<accession>A0A7S0CYJ1</accession>
<feature type="compositionally biased region" description="Gly residues" evidence="1">
    <location>
        <begin position="357"/>
        <end position="369"/>
    </location>
</feature>
<feature type="compositionally biased region" description="Basic residues" evidence="1">
    <location>
        <begin position="723"/>
        <end position="737"/>
    </location>
</feature>
<reference evidence="2" key="1">
    <citation type="submission" date="2021-01" db="EMBL/GenBank/DDBJ databases">
        <authorList>
            <person name="Corre E."/>
            <person name="Pelletier E."/>
            <person name="Niang G."/>
            <person name="Scheremetjew M."/>
            <person name="Finn R."/>
            <person name="Kale V."/>
            <person name="Holt S."/>
            <person name="Cochrane G."/>
            <person name="Meng A."/>
            <person name="Brown T."/>
            <person name="Cohen L."/>
        </authorList>
    </citation>
    <scope>NUCLEOTIDE SEQUENCE</scope>
    <source>
        <strain evidence="2">CCAC1681</strain>
    </source>
</reference>
<gene>
    <name evidence="2" type="ORF">MSP1401_LOCUS3830</name>
</gene>
<feature type="region of interest" description="Disordered" evidence="1">
    <location>
        <begin position="355"/>
        <end position="737"/>
    </location>
</feature>
<feature type="compositionally biased region" description="Basic and acidic residues" evidence="1">
    <location>
        <begin position="60"/>
        <end position="79"/>
    </location>
</feature>
<evidence type="ECO:0000256" key="1">
    <source>
        <dbReference type="SAM" id="MobiDB-lite"/>
    </source>
</evidence>
<feature type="compositionally biased region" description="Basic and acidic residues" evidence="1">
    <location>
        <begin position="370"/>
        <end position="383"/>
    </location>
</feature>
<feature type="compositionally biased region" description="Pro residues" evidence="1">
    <location>
        <begin position="692"/>
        <end position="706"/>
    </location>
</feature>
<protein>
    <submittedName>
        <fullName evidence="2">Uncharacterized protein</fullName>
    </submittedName>
</protein>
<dbReference type="EMBL" id="HBEN01004708">
    <property type="protein sequence ID" value="CAD8435879.1"/>
    <property type="molecule type" value="Transcribed_RNA"/>
</dbReference>
<dbReference type="PANTHER" id="PTHR36721">
    <property type="entry name" value="PROLINE-RICH FAMILY PROTEIN"/>
    <property type="match status" value="1"/>
</dbReference>
<feature type="compositionally biased region" description="Basic and acidic residues" evidence="1">
    <location>
        <begin position="652"/>
        <end position="679"/>
    </location>
</feature>